<sequence length="760" mass="83055">MDLQQKKGILAKTGLTARVRKLGEDEARDEEAWRARAEAIGWTHESVVDRLVPVPMWSDKQRYDMAYDFAAARLAKEFRTAAVVDVDLLRTFAARGLIATGLKTPGDIDIVTELVESRGITLRGQHAHLHVAESDGKLRITNSEQVRIENAMMAQALQATRSTAGALSASAIRDAITASGLDFEAEPIHGQQQLAAIYALGTGSDLTVLTGVAGAGKTTLLTPLVAAYKADGRQVIGIATAWRQADALKDTGIGTEEHEVFGKIDPAGRPTTRESISTMKRAGTDGTYALTRFLRMVERGELALNDRTVLIVDEVSQIAPRQFLKLLDLQARTGMVIKALGDPNQVQAIEAGDTMRLLDYILPPEAKPFIGVTVRQRTGRGRDIAGRFRNADAASALKMKREDGTAHLIGGDLDQVADRIADFYLQRRNILRARGDKRGITISVPTNDDAAAISHAVRDKLRSRGEITGPDTILKAIDQRGEQYDLPVAQGDRVRLFRKTWSQFNDATHGYLGNNGDILDVIGVTQQTITLRRSDGRTATVRQDVLREEKTGRIMLGFGHAMTIDSAQGITSTEHINALPRGTANLTAFKAYVAESRHTDAAWTMIGEGGLLEAERLSRAIGDTTPITAADLWNRAAVDMSEQKRKSLAVELMDLIKAEQENDERRSRKSKSTERWLKFQYEVETMVGAGDDPARHYRQRAQEREAAAALAEYGQDLARVIARNDDGWQSITDTQTAALNRAGAAFVPSAAKPTSRPGIG</sequence>
<keyword evidence="2" id="KW-1185">Reference proteome</keyword>
<keyword evidence="1" id="KW-0378">Hydrolase</keyword>
<dbReference type="SUPFAM" id="SSF52540">
    <property type="entry name" value="P-loop containing nucleoside triphosphate hydrolases"/>
    <property type="match status" value="2"/>
</dbReference>
<keyword evidence="1" id="KW-0347">Helicase</keyword>
<dbReference type="Proteomes" id="UP000186308">
    <property type="component" value="Unassembled WGS sequence"/>
</dbReference>
<keyword evidence="1" id="KW-0269">Exonuclease</keyword>
<dbReference type="Pfam" id="PF13604">
    <property type="entry name" value="AAA_30"/>
    <property type="match status" value="1"/>
</dbReference>
<evidence type="ECO:0000313" key="2">
    <source>
        <dbReference type="Proteomes" id="UP000186308"/>
    </source>
</evidence>
<keyword evidence="1" id="KW-0067">ATP-binding</keyword>
<proteinExistence type="predicted"/>
<dbReference type="OrthoDB" id="1826980at2"/>
<evidence type="ECO:0000313" key="1">
    <source>
        <dbReference type="EMBL" id="SIR43582.1"/>
    </source>
</evidence>
<dbReference type="EMBL" id="FTNE01000032">
    <property type="protein sequence ID" value="SIR43582.1"/>
    <property type="molecule type" value="Genomic_DNA"/>
</dbReference>
<accession>A0A8G2FFH3</accession>
<reference evidence="1 2" key="1">
    <citation type="submission" date="2017-01" db="EMBL/GenBank/DDBJ databases">
        <authorList>
            <person name="Varghese N."/>
            <person name="Submissions S."/>
        </authorList>
    </citation>
    <scope>NUCLEOTIDE SEQUENCE [LARGE SCALE GENOMIC DNA]</scope>
    <source>
        <strain evidence="1 2">ATCC 35905</strain>
    </source>
</reference>
<organism evidence="1 2">
    <name type="scientific">Acidiphilium rubrum</name>
    <dbReference type="NCBI Taxonomy" id="526"/>
    <lineage>
        <taxon>Bacteria</taxon>
        <taxon>Pseudomonadati</taxon>
        <taxon>Pseudomonadota</taxon>
        <taxon>Alphaproteobacteria</taxon>
        <taxon>Acetobacterales</taxon>
        <taxon>Acidocellaceae</taxon>
        <taxon>Acidiphilium</taxon>
    </lineage>
</organism>
<name>A0A8G2FFH3_ACIRU</name>
<keyword evidence="1" id="KW-0547">Nucleotide-binding</keyword>
<dbReference type="InterPro" id="IPR027417">
    <property type="entry name" value="P-loop_NTPase"/>
</dbReference>
<dbReference type="GO" id="GO:0004527">
    <property type="term" value="F:exonuclease activity"/>
    <property type="evidence" value="ECO:0007669"/>
    <property type="project" value="UniProtKB-KW"/>
</dbReference>
<keyword evidence="1" id="KW-0540">Nuclease</keyword>
<dbReference type="GO" id="GO:0004386">
    <property type="term" value="F:helicase activity"/>
    <property type="evidence" value="ECO:0007669"/>
    <property type="project" value="UniProtKB-KW"/>
</dbReference>
<dbReference type="AlphaFoldDB" id="A0A8G2FFH3"/>
<protein>
    <submittedName>
        <fullName evidence="1">ATP-dependent exoDNAse (Exonuclease V), alpha subunit, helicase superfamily I</fullName>
    </submittedName>
</protein>
<dbReference type="Gene3D" id="3.40.50.300">
    <property type="entry name" value="P-loop containing nucleotide triphosphate hydrolases"/>
    <property type="match status" value="1"/>
</dbReference>
<gene>
    <name evidence="1" type="ORF">SAMN05421828_13226</name>
</gene>
<comment type="caution">
    <text evidence="1">The sequence shown here is derived from an EMBL/GenBank/DDBJ whole genome shotgun (WGS) entry which is preliminary data.</text>
</comment>